<dbReference type="AlphaFoldDB" id="A0ABD4Z792"/>
<evidence type="ECO:0000313" key="1">
    <source>
        <dbReference type="EMBL" id="MDK6029206.1"/>
    </source>
</evidence>
<gene>
    <name evidence="1" type="ORF">QPL79_07500</name>
</gene>
<dbReference type="Pfam" id="PF01874">
    <property type="entry name" value="CitG"/>
    <property type="match status" value="1"/>
</dbReference>
<keyword evidence="2" id="KW-1185">Reference proteome</keyword>
<dbReference type="PANTHER" id="PTHR42280:SF1">
    <property type="entry name" value="CITG FAMILY PROTEIN"/>
    <property type="match status" value="1"/>
</dbReference>
<dbReference type="Proteomes" id="UP001529235">
    <property type="component" value="Unassembled WGS sequence"/>
</dbReference>
<name>A0ABD4Z792_9CREN</name>
<dbReference type="Gene3D" id="1.10.4200.10">
    <property type="entry name" value="Triphosphoribosyl-dephospho-CoA protein"/>
    <property type="match status" value="1"/>
</dbReference>
<dbReference type="PANTHER" id="PTHR42280">
    <property type="entry name" value="CITG FAMILY PROTEIN"/>
    <property type="match status" value="1"/>
</dbReference>
<evidence type="ECO:0000313" key="2">
    <source>
        <dbReference type="Proteomes" id="UP001529235"/>
    </source>
</evidence>
<protein>
    <submittedName>
        <fullName evidence="1">Triphosphoribosyl-dephospho-CoA synthase</fullName>
    </submittedName>
</protein>
<organism evidence="1 2">
    <name type="scientific">Ignisphaera cupida</name>
    <dbReference type="NCBI Taxonomy" id="3050454"/>
    <lineage>
        <taxon>Archaea</taxon>
        <taxon>Thermoproteota</taxon>
        <taxon>Thermoprotei</taxon>
        <taxon>Desulfurococcales</taxon>
        <taxon>Desulfurococcaceae</taxon>
        <taxon>Ignisphaera</taxon>
    </lineage>
</organism>
<dbReference type="InterPro" id="IPR002736">
    <property type="entry name" value="CitG"/>
</dbReference>
<accession>A0ABD4Z792</accession>
<dbReference type="EMBL" id="JASNVW010000005">
    <property type="protein sequence ID" value="MDK6029206.1"/>
    <property type="molecule type" value="Genomic_DNA"/>
</dbReference>
<proteinExistence type="predicted"/>
<reference evidence="1 2" key="1">
    <citation type="submission" date="2023-05" db="EMBL/GenBank/DDBJ databases">
        <title>A new hyperthermophilic archaea 'Ignisphaera cupida' sp. nov. and description of the family 'Ignisphaeraceae' fam. nov.</title>
        <authorList>
            <person name="Podosokorskaya O.A."/>
            <person name="Elcheninov A.G."/>
            <person name="Klukina A."/>
            <person name="Merkel A.Y."/>
        </authorList>
    </citation>
    <scope>NUCLEOTIDE SEQUENCE [LARGE SCALE GENOMIC DNA]</scope>
    <source>
        <strain evidence="1 2">4213-co</strain>
    </source>
</reference>
<sequence length="319" mass="35941">MEKLRLLSYLIASAIPLEVAAYPKPGNVHRLRDFSDTKFEDFLVTSVVGEYYVFRAVRRGCRMALKKPSKVSVFVGDLIEGMVRDYKIVSGGGNTCLGSSLLLLPIAVASGYVLCFESSTNIDSICLNAKAFLQKYSTVQDSIHFYNAIRLVTPSYIRKEDYTDEFPNVWDVEYSKKLRRGGYTLWKILVHSAEKDVVAREVVEGYPRSRRNMVFLKERIKLHGNWNRAVIETYLYQLSNELDTLVIRKQGLEIAKMVSETASKVLETCQKDEKQCESILIEFDKKLGEMGVNPGSTADIVASTIALYAISKGGSITRI</sequence>
<comment type="caution">
    <text evidence="1">The sequence shown here is derived from an EMBL/GenBank/DDBJ whole genome shotgun (WGS) entry which is preliminary data.</text>
</comment>
<dbReference type="RefSeq" id="WP_285274191.1">
    <property type="nucleotide sequence ID" value="NZ_JASNVW010000005.1"/>
</dbReference>